<evidence type="ECO:0000313" key="1">
    <source>
        <dbReference type="EMBL" id="KAF2465077.1"/>
    </source>
</evidence>
<comment type="caution">
    <text evidence="1">The sequence shown here is derived from an EMBL/GenBank/DDBJ whole genome shotgun (WGS) entry which is preliminary data.</text>
</comment>
<reference evidence="1" key="1">
    <citation type="journal article" date="2020" name="Stud. Mycol.">
        <title>101 Dothideomycetes genomes: a test case for predicting lifestyles and emergence of pathogens.</title>
        <authorList>
            <person name="Haridas S."/>
            <person name="Albert R."/>
            <person name="Binder M."/>
            <person name="Bloem J."/>
            <person name="Labutti K."/>
            <person name="Salamov A."/>
            <person name="Andreopoulos B."/>
            <person name="Baker S."/>
            <person name="Barry K."/>
            <person name="Bills G."/>
            <person name="Bluhm B."/>
            <person name="Cannon C."/>
            <person name="Castanera R."/>
            <person name="Culley D."/>
            <person name="Daum C."/>
            <person name="Ezra D."/>
            <person name="Gonzalez J."/>
            <person name="Henrissat B."/>
            <person name="Kuo A."/>
            <person name="Liang C."/>
            <person name="Lipzen A."/>
            <person name="Lutzoni F."/>
            <person name="Magnuson J."/>
            <person name="Mondo S."/>
            <person name="Nolan M."/>
            <person name="Ohm R."/>
            <person name="Pangilinan J."/>
            <person name="Park H.-J."/>
            <person name="Ramirez L."/>
            <person name="Alfaro M."/>
            <person name="Sun H."/>
            <person name="Tritt A."/>
            <person name="Yoshinaga Y."/>
            <person name="Zwiers L.-H."/>
            <person name="Turgeon B."/>
            <person name="Goodwin S."/>
            <person name="Spatafora J."/>
            <person name="Crous P."/>
            <person name="Grigoriev I."/>
        </authorList>
    </citation>
    <scope>NUCLEOTIDE SEQUENCE</scope>
    <source>
        <strain evidence="1">ATCC 200398</strain>
    </source>
</reference>
<organism evidence="1 2">
    <name type="scientific">Lindgomyces ingoldianus</name>
    <dbReference type="NCBI Taxonomy" id="673940"/>
    <lineage>
        <taxon>Eukaryota</taxon>
        <taxon>Fungi</taxon>
        <taxon>Dikarya</taxon>
        <taxon>Ascomycota</taxon>
        <taxon>Pezizomycotina</taxon>
        <taxon>Dothideomycetes</taxon>
        <taxon>Pleosporomycetidae</taxon>
        <taxon>Pleosporales</taxon>
        <taxon>Lindgomycetaceae</taxon>
        <taxon>Lindgomyces</taxon>
    </lineage>
</organism>
<proteinExistence type="predicted"/>
<evidence type="ECO:0000313" key="2">
    <source>
        <dbReference type="Proteomes" id="UP000799755"/>
    </source>
</evidence>
<keyword evidence="2" id="KW-1185">Reference proteome</keyword>
<dbReference type="Proteomes" id="UP000799755">
    <property type="component" value="Unassembled WGS sequence"/>
</dbReference>
<dbReference type="EMBL" id="MU003532">
    <property type="protein sequence ID" value="KAF2465077.1"/>
    <property type="molecule type" value="Genomic_DNA"/>
</dbReference>
<accession>A0ACB6QDV9</accession>
<gene>
    <name evidence="1" type="ORF">BDR25DRAFT_92880</name>
</gene>
<protein>
    <submittedName>
        <fullName evidence="1">Uncharacterized protein</fullName>
    </submittedName>
</protein>
<sequence>MNKRTYPHRAGRRKADSNSSMEHNLFNLAYPEPLSTLPAWVSPTPSINPRTPDDPLSFNNQSVEHGLMWSDRYYGPSSDGWRDLWKTTQQGQQNLQHQSIGFGAHNPFASFSRSDSVPVLGNRSNLDNGARNQPLHAPEVEDTSASFPVTGGFFSWNTDRPMTSKVTQPAGLSPSVPMKLVQGGDSFPDRQGGSVPAENVMSNKLYSAYRTSDIGPREAKKRPAEGFAIPTQEKHHDTIQTQRSPSPDTSAKSKSSVTCQLCRKVLKGQHANGNMKRHQNSDACGRLKERKKYPCKMCDKVYNRSDGLLNHRRNKHSAPAASNVEPFRGPKRLRPHRLVLEGSQV</sequence>
<name>A0ACB6QDV9_9PLEO</name>